<dbReference type="Proteomes" id="UP000553016">
    <property type="component" value="Unassembled WGS sequence"/>
</dbReference>
<dbReference type="Proteomes" id="UP000546806">
    <property type="component" value="Unassembled WGS sequence"/>
</dbReference>
<evidence type="ECO:0000313" key="12">
    <source>
        <dbReference type="Proteomes" id="UP000553016"/>
    </source>
</evidence>
<dbReference type="EMBL" id="JAARZA010000001">
    <property type="protein sequence ID" value="MBC2238857.1"/>
    <property type="molecule type" value="Genomic_DNA"/>
</dbReference>
<dbReference type="EMBL" id="JAARYH010000001">
    <property type="protein sequence ID" value="MBC2165618.1"/>
    <property type="molecule type" value="Genomic_DNA"/>
</dbReference>
<organism evidence="2 8">
    <name type="scientific">Listeria booriae</name>
    <dbReference type="NCBI Taxonomy" id="1552123"/>
    <lineage>
        <taxon>Bacteria</taxon>
        <taxon>Bacillati</taxon>
        <taxon>Bacillota</taxon>
        <taxon>Bacilli</taxon>
        <taxon>Bacillales</taxon>
        <taxon>Listeriaceae</taxon>
        <taxon>Listeria</taxon>
    </lineage>
</organism>
<evidence type="ECO:0000313" key="4">
    <source>
        <dbReference type="EMBL" id="MBC2004254.1"/>
    </source>
</evidence>
<evidence type="ECO:0000313" key="13">
    <source>
        <dbReference type="Proteomes" id="UP000591929"/>
    </source>
</evidence>
<evidence type="ECO:0000313" key="7">
    <source>
        <dbReference type="EMBL" id="MBC2242441.1"/>
    </source>
</evidence>
<evidence type="ECO:0000313" key="5">
    <source>
        <dbReference type="EMBL" id="MBC2165618.1"/>
    </source>
</evidence>
<dbReference type="OrthoDB" id="2361384at2"/>
<dbReference type="eggNOG" id="ENOG5033W5U">
    <property type="taxonomic scope" value="Bacteria"/>
</dbReference>
<accession>A0A099WAM5</accession>
<comment type="caution">
    <text evidence="2">The sequence shown here is derived from an EMBL/GenBank/DDBJ whole genome shotgun (WGS) entry which is preliminary data.</text>
</comment>
<gene>
    <name evidence="2" type="ORF">EP57_07980</name>
    <name evidence="3" type="ORF">HB847_12185</name>
    <name evidence="4" type="ORF">HCA78_10775</name>
    <name evidence="7" type="ORF">HCB25_00095</name>
    <name evidence="5" type="ORF">HCB26_03365</name>
    <name evidence="6" type="ORF">HCB35_00100</name>
</gene>
<dbReference type="AlphaFoldDB" id="A0A099WAM5"/>
<dbReference type="Proteomes" id="UP000029844">
    <property type="component" value="Unassembled WGS sequence"/>
</dbReference>
<dbReference type="EMBL" id="JNFA01000019">
    <property type="protein sequence ID" value="KGL41771.1"/>
    <property type="molecule type" value="Genomic_DNA"/>
</dbReference>
<dbReference type="EMBL" id="JAARWW010000004">
    <property type="protein sequence ID" value="MBC2004254.1"/>
    <property type="molecule type" value="Genomic_DNA"/>
</dbReference>
<name>A0A099WAM5_9LIST</name>
<evidence type="ECO:0000313" key="9">
    <source>
        <dbReference type="Proteomes" id="UP000519573"/>
    </source>
</evidence>
<dbReference type="Proteomes" id="UP000519573">
    <property type="component" value="Unassembled WGS sequence"/>
</dbReference>
<keyword evidence="1" id="KW-0472">Membrane</keyword>
<evidence type="ECO:0000313" key="6">
    <source>
        <dbReference type="EMBL" id="MBC2238857.1"/>
    </source>
</evidence>
<reference evidence="2 8" key="1">
    <citation type="submission" date="2014-05" db="EMBL/GenBank/DDBJ databases">
        <title>Novel Listeriaceae from food processing environments.</title>
        <authorList>
            <person name="den Bakker H.C."/>
        </authorList>
    </citation>
    <scope>NUCLEOTIDE SEQUENCE [LARGE SCALE GENOMIC DNA]</scope>
    <source>
        <strain evidence="2 8">FSL A5-0281</strain>
    </source>
</reference>
<dbReference type="EMBL" id="JAARYY010000001">
    <property type="protein sequence ID" value="MBC2242441.1"/>
    <property type="molecule type" value="Genomic_DNA"/>
</dbReference>
<evidence type="ECO:0000313" key="11">
    <source>
        <dbReference type="Proteomes" id="UP000550367"/>
    </source>
</evidence>
<feature type="transmembrane region" description="Helical" evidence="1">
    <location>
        <begin position="51"/>
        <end position="70"/>
    </location>
</feature>
<feature type="transmembrane region" description="Helical" evidence="1">
    <location>
        <begin position="12"/>
        <end position="31"/>
    </location>
</feature>
<sequence>MKDNSVLIAKRSKIALIVTIIGLALGVLVQIQTFINLGKNADNPIHGAMMSMTYIGIFFMLIAIIGLIFLIRKSYYKAGLTLTITGIACAIFVNPFPGIAILVGGVITSNVDKLEKGER</sequence>
<evidence type="ECO:0000313" key="10">
    <source>
        <dbReference type="Proteomes" id="UP000546806"/>
    </source>
</evidence>
<evidence type="ECO:0008006" key="14">
    <source>
        <dbReference type="Google" id="ProtNLM"/>
    </source>
</evidence>
<feature type="transmembrane region" description="Helical" evidence="1">
    <location>
        <begin position="82"/>
        <end position="107"/>
    </location>
</feature>
<keyword evidence="1" id="KW-0812">Transmembrane</keyword>
<proteinExistence type="predicted"/>
<dbReference type="Proteomes" id="UP000591929">
    <property type="component" value="Unassembled WGS sequence"/>
</dbReference>
<evidence type="ECO:0000313" key="3">
    <source>
        <dbReference type="EMBL" id="MBC1373126.1"/>
    </source>
</evidence>
<keyword evidence="8" id="KW-1185">Reference proteome</keyword>
<evidence type="ECO:0000313" key="8">
    <source>
        <dbReference type="Proteomes" id="UP000029844"/>
    </source>
</evidence>
<evidence type="ECO:0000256" key="1">
    <source>
        <dbReference type="SAM" id="Phobius"/>
    </source>
</evidence>
<dbReference type="EMBL" id="JAARPL010000008">
    <property type="protein sequence ID" value="MBC1373126.1"/>
    <property type="molecule type" value="Genomic_DNA"/>
</dbReference>
<protein>
    <recommendedName>
        <fullName evidence="14">DUF4064 domain-containing protein</fullName>
    </recommendedName>
</protein>
<dbReference type="STRING" id="1552123.EP57_07980"/>
<dbReference type="RefSeq" id="WP_036085636.1">
    <property type="nucleotide sequence ID" value="NZ_CBCSHQ010000023.1"/>
</dbReference>
<evidence type="ECO:0000313" key="2">
    <source>
        <dbReference type="EMBL" id="KGL41771.1"/>
    </source>
</evidence>
<dbReference type="GeneID" id="58717314"/>
<reference evidence="9 10" key="2">
    <citation type="submission" date="2020-03" db="EMBL/GenBank/DDBJ databases">
        <title>Soil Listeria distribution.</title>
        <authorList>
            <person name="Liao J."/>
            <person name="Wiedmann M."/>
        </authorList>
    </citation>
    <scope>NUCLEOTIDE SEQUENCE [LARGE SCALE GENOMIC DNA]</scope>
    <source>
        <strain evidence="6 12">FSL L7-0149</strain>
        <strain evidence="7 11">FSL L7-0153</strain>
        <strain evidence="5 9">FSL L7-0245</strain>
        <strain evidence="4 10">FSL L7-0435</strain>
        <strain evidence="3 13">FSL L7-1681</strain>
    </source>
</reference>
<keyword evidence="1" id="KW-1133">Transmembrane helix</keyword>
<dbReference type="Proteomes" id="UP000550367">
    <property type="component" value="Unassembled WGS sequence"/>
</dbReference>